<accession>A0AAI8C7N1</accession>
<evidence type="ECO:0000313" key="2">
    <source>
        <dbReference type="EMBL" id="ALU27668.1"/>
    </source>
</evidence>
<sequence>MKTFKTSIFIILCGVAFYSCKKEESFKLPEMSEHEKSLSIHVIGDWTEFTPFNENKPKSFSLKENGDATSVNMMTSEYENWWIQNHELLVLSNRDTLHFTIKASSENILVLEKNNQEFTYKRVGTN</sequence>
<evidence type="ECO:0000259" key="1">
    <source>
        <dbReference type="Pfam" id="PF12702"/>
    </source>
</evidence>
<proteinExistence type="predicted"/>
<dbReference type="PROSITE" id="PS51257">
    <property type="entry name" value="PROKAR_LIPOPROTEIN"/>
    <property type="match status" value="1"/>
</dbReference>
<name>A0AAI8C7N1_9FLAO</name>
<organism evidence="2 3">
    <name type="scientific">Myroides odoratimimus</name>
    <dbReference type="NCBI Taxonomy" id="76832"/>
    <lineage>
        <taxon>Bacteria</taxon>
        <taxon>Pseudomonadati</taxon>
        <taxon>Bacteroidota</taxon>
        <taxon>Flavobacteriia</taxon>
        <taxon>Flavobacteriales</taxon>
        <taxon>Flavobacteriaceae</taxon>
        <taxon>Myroides</taxon>
    </lineage>
</organism>
<evidence type="ECO:0000313" key="3">
    <source>
        <dbReference type="Proteomes" id="UP000069030"/>
    </source>
</evidence>
<dbReference type="Gene3D" id="2.40.128.280">
    <property type="match status" value="1"/>
</dbReference>
<dbReference type="AlphaFoldDB" id="A0AAI8C7N1"/>
<dbReference type="Pfam" id="PF12702">
    <property type="entry name" value="Lipocalin_3"/>
    <property type="match status" value="1"/>
</dbReference>
<protein>
    <recommendedName>
        <fullName evidence="1">Lipocalin-like domain-containing protein</fullName>
    </recommendedName>
</protein>
<dbReference type="InterPro" id="IPR024311">
    <property type="entry name" value="Lipocalin-like"/>
</dbReference>
<dbReference type="KEGG" id="mod:AS202_16600"/>
<feature type="domain" description="Lipocalin-like" evidence="1">
    <location>
        <begin position="41"/>
        <end position="122"/>
    </location>
</feature>
<dbReference type="RefSeq" id="WP_006261682.1">
    <property type="nucleotide sequence ID" value="NZ_CP013690.1"/>
</dbReference>
<reference evidence="2 3" key="1">
    <citation type="journal article" date="2016" name="J. Zhejiang Univ. Sci. B">
        <title>Antibiotic resistance mechanisms of Myroides sp.</title>
        <authorList>
            <person name="Hu S."/>
            <person name="Yuan S."/>
            <person name="Qu H."/>
            <person name="Jiang T."/>
            <person name="Zhou Y."/>
            <person name="Wang M."/>
            <person name="Ming D."/>
        </authorList>
    </citation>
    <scope>NUCLEOTIDE SEQUENCE [LARGE SCALE GENOMIC DNA]</scope>
    <source>
        <strain evidence="2 3">PR63039</strain>
    </source>
</reference>
<dbReference type="Proteomes" id="UP000069030">
    <property type="component" value="Chromosome"/>
</dbReference>
<gene>
    <name evidence="2" type="ORF">AS202_16600</name>
</gene>
<dbReference type="EMBL" id="CP013690">
    <property type="protein sequence ID" value="ALU27668.1"/>
    <property type="molecule type" value="Genomic_DNA"/>
</dbReference>